<feature type="region of interest" description="Disordered" evidence="7">
    <location>
        <begin position="397"/>
        <end position="529"/>
    </location>
</feature>
<dbReference type="PANTHER" id="PTHR10253">
    <property type="entry name" value="POLYCOMB PROTEIN"/>
    <property type="match status" value="1"/>
</dbReference>
<dbReference type="SUPFAM" id="SSF50978">
    <property type="entry name" value="WD40 repeat-like"/>
    <property type="match status" value="1"/>
</dbReference>
<gene>
    <name evidence="8" type="ORF">ALEPTO_LOCUS3291</name>
</gene>
<sequence>MTSKAPLYGLSFNEYDPNGDAIFAIVGGLKIIIIKLSQTLSSENCPGDGVNILQVYEDENDQENFYCCTWSYDLTTGLPLLAVAGASGLIKVIDTSKKSLVKVLAGHGDEINELKFHPLSPCLLLSASKDFSIRLWNIKTERVIAVFGGECGHREPVLSIDFHLSGDYFASAAMDHSAKIWSLCSPLLKNAIQASFTSQTQPSTSTLTSLPVRCQKRLHHIQTCFCAGPNKPARLPIFVHFPLFSTIDLHNNYVDCIRWYGDMLMSRCATETRIIMWKACDVSLSPAIGHNNCDGNKNNGSNVIDNIDDDDIRAAWLGKTPVAGGPAIESKRPTKFDIICEFPFQSCDIWFIRCGVSSDHKLLAMGNQIGRIYIYDLQKAIPFYIEQYIKDKKKTAYGGNVRSQTTSKSSIVTRSNSKNVTPTSSTPNTRLSKSKRDRKSYEEEEEEAEAQEETIVNLPINSIDRNNNHSATPKSVTQKTNNKFEILSPSSKVKSQTNKNDKGKSSNTTSSNKRTDYGNQNNLGPSKRLKKLEQINQNDHMIMRMLEVNQSNTAVRQVAFSADNVWLVGISDDAKIWCWARNNTESLVSESSVGVDDFEVKEMTTMKID</sequence>
<dbReference type="SMART" id="SM00320">
    <property type="entry name" value="WD40"/>
    <property type="match status" value="5"/>
</dbReference>
<protein>
    <submittedName>
        <fullName evidence="8">5791_t:CDS:1</fullName>
    </submittedName>
</protein>
<proteinExistence type="inferred from homology"/>
<dbReference type="InterPro" id="IPR015943">
    <property type="entry name" value="WD40/YVTN_repeat-like_dom_sf"/>
</dbReference>
<keyword evidence="3" id="KW-0677">Repeat</keyword>
<comment type="caution">
    <text evidence="8">The sequence shown here is derived from an EMBL/GenBank/DDBJ whole genome shotgun (WGS) entry which is preliminary data.</text>
</comment>
<feature type="compositionally biased region" description="Acidic residues" evidence="7">
    <location>
        <begin position="442"/>
        <end position="452"/>
    </location>
</feature>
<evidence type="ECO:0000313" key="8">
    <source>
        <dbReference type="EMBL" id="CAG8497155.1"/>
    </source>
</evidence>
<feature type="compositionally biased region" description="Polar residues" evidence="7">
    <location>
        <begin position="401"/>
        <end position="431"/>
    </location>
</feature>
<dbReference type="InterPro" id="IPR019775">
    <property type="entry name" value="WD40_repeat_CS"/>
</dbReference>
<dbReference type="Pfam" id="PF00400">
    <property type="entry name" value="WD40"/>
    <property type="match status" value="3"/>
</dbReference>
<dbReference type="InterPro" id="IPR001680">
    <property type="entry name" value="WD40_rpt"/>
</dbReference>
<keyword evidence="2 6" id="KW-0853">WD repeat</keyword>
<feature type="repeat" description="WD" evidence="6">
    <location>
        <begin position="150"/>
        <end position="183"/>
    </location>
</feature>
<evidence type="ECO:0000256" key="6">
    <source>
        <dbReference type="PROSITE-ProRule" id="PRU00221"/>
    </source>
</evidence>
<comment type="similarity">
    <text evidence="1">Belongs to the WD repeat ESC family.</text>
</comment>
<dbReference type="EMBL" id="CAJVPS010000596">
    <property type="protein sequence ID" value="CAG8497155.1"/>
    <property type="molecule type" value="Genomic_DNA"/>
</dbReference>
<evidence type="ECO:0000256" key="1">
    <source>
        <dbReference type="ARBA" id="ARBA00008075"/>
    </source>
</evidence>
<organism evidence="8 9">
    <name type="scientific">Ambispora leptoticha</name>
    <dbReference type="NCBI Taxonomy" id="144679"/>
    <lineage>
        <taxon>Eukaryota</taxon>
        <taxon>Fungi</taxon>
        <taxon>Fungi incertae sedis</taxon>
        <taxon>Mucoromycota</taxon>
        <taxon>Glomeromycotina</taxon>
        <taxon>Glomeromycetes</taxon>
        <taxon>Archaeosporales</taxon>
        <taxon>Ambisporaceae</taxon>
        <taxon>Ambispora</taxon>
    </lineage>
</organism>
<feature type="repeat" description="WD" evidence="6">
    <location>
        <begin position="104"/>
        <end position="146"/>
    </location>
</feature>
<dbReference type="OrthoDB" id="7318948at2759"/>
<dbReference type="InterPro" id="IPR051243">
    <property type="entry name" value="PcG_WD-repeat"/>
</dbReference>
<evidence type="ECO:0000313" key="9">
    <source>
        <dbReference type="Proteomes" id="UP000789508"/>
    </source>
</evidence>
<accession>A0A9N9EZ19</accession>
<feature type="compositionally biased region" description="Polar residues" evidence="7">
    <location>
        <begin position="459"/>
        <end position="496"/>
    </location>
</feature>
<reference evidence="8" key="1">
    <citation type="submission" date="2021-06" db="EMBL/GenBank/DDBJ databases">
        <authorList>
            <person name="Kallberg Y."/>
            <person name="Tangrot J."/>
            <person name="Rosling A."/>
        </authorList>
    </citation>
    <scope>NUCLEOTIDE SEQUENCE</scope>
    <source>
        <strain evidence="8">FL130A</strain>
    </source>
</reference>
<dbReference type="AlphaFoldDB" id="A0A9N9EZ19"/>
<evidence type="ECO:0000256" key="3">
    <source>
        <dbReference type="ARBA" id="ARBA00022737"/>
    </source>
</evidence>
<dbReference type="PROSITE" id="PS00678">
    <property type="entry name" value="WD_REPEATS_1"/>
    <property type="match status" value="1"/>
</dbReference>
<dbReference type="PROSITE" id="PS50082">
    <property type="entry name" value="WD_REPEATS_2"/>
    <property type="match status" value="2"/>
</dbReference>
<dbReference type="PROSITE" id="PS50294">
    <property type="entry name" value="WD_REPEATS_REGION"/>
    <property type="match status" value="2"/>
</dbReference>
<keyword evidence="5" id="KW-0804">Transcription</keyword>
<dbReference type="InterPro" id="IPR036322">
    <property type="entry name" value="WD40_repeat_dom_sf"/>
</dbReference>
<evidence type="ECO:0000256" key="5">
    <source>
        <dbReference type="ARBA" id="ARBA00023163"/>
    </source>
</evidence>
<dbReference type="Proteomes" id="UP000789508">
    <property type="component" value="Unassembled WGS sequence"/>
</dbReference>
<keyword evidence="9" id="KW-1185">Reference proteome</keyword>
<evidence type="ECO:0000256" key="2">
    <source>
        <dbReference type="ARBA" id="ARBA00022574"/>
    </source>
</evidence>
<evidence type="ECO:0000256" key="7">
    <source>
        <dbReference type="SAM" id="MobiDB-lite"/>
    </source>
</evidence>
<keyword evidence="4" id="KW-0805">Transcription regulation</keyword>
<name>A0A9N9EZ19_9GLOM</name>
<dbReference type="Gene3D" id="2.130.10.10">
    <property type="entry name" value="YVTN repeat-like/Quinoprotein amine dehydrogenase"/>
    <property type="match status" value="1"/>
</dbReference>
<evidence type="ECO:0000256" key="4">
    <source>
        <dbReference type="ARBA" id="ARBA00023015"/>
    </source>
</evidence>